<evidence type="ECO:0000313" key="2">
    <source>
        <dbReference type="EMBL" id="OWJ65445.1"/>
    </source>
</evidence>
<reference evidence="3" key="1">
    <citation type="submission" date="2017-05" db="EMBL/GenBank/DDBJ databases">
        <authorList>
            <person name="Macchi M."/>
            <person name="Festa S."/>
            <person name="Coppotelli B.M."/>
            <person name="Morelli I.S."/>
        </authorList>
    </citation>
    <scope>NUCLEOTIDE SEQUENCE [LARGE SCALE GENOMIC DNA]</scope>
    <source>
        <strain evidence="3">I</strain>
    </source>
</reference>
<organism evidence="2 3">
    <name type="scientific">Inquilinus limosus</name>
    <dbReference type="NCBI Taxonomy" id="171674"/>
    <lineage>
        <taxon>Bacteria</taxon>
        <taxon>Pseudomonadati</taxon>
        <taxon>Pseudomonadota</taxon>
        <taxon>Alphaproteobacteria</taxon>
        <taxon>Rhodospirillales</taxon>
        <taxon>Rhodospirillaceae</taxon>
        <taxon>Inquilinus</taxon>
    </lineage>
</organism>
<dbReference type="PANTHER" id="PTHR11803">
    <property type="entry name" value="2-IMINOBUTANOATE/2-IMINOPROPANOATE DEAMINASE RIDA"/>
    <property type="match status" value="1"/>
</dbReference>
<comment type="caution">
    <text evidence="2">The sequence shown here is derived from an EMBL/GenBank/DDBJ whole genome shotgun (WGS) entry which is preliminary data.</text>
</comment>
<dbReference type="EMBL" id="NHON01000037">
    <property type="protein sequence ID" value="OWJ65445.1"/>
    <property type="molecule type" value="Genomic_DNA"/>
</dbReference>
<dbReference type="PANTHER" id="PTHR11803:SF58">
    <property type="entry name" value="PROTEIN HMF1-RELATED"/>
    <property type="match status" value="1"/>
</dbReference>
<dbReference type="Gene3D" id="3.30.1330.40">
    <property type="entry name" value="RutC-like"/>
    <property type="match status" value="1"/>
</dbReference>
<dbReference type="Pfam" id="PF01042">
    <property type="entry name" value="Ribonuc_L-PSP"/>
    <property type="match status" value="1"/>
</dbReference>
<dbReference type="AlphaFoldDB" id="A0A211ZJH3"/>
<dbReference type="InterPro" id="IPR035959">
    <property type="entry name" value="RutC-like_sf"/>
</dbReference>
<dbReference type="OrthoDB" id="9799840at2"/>
<dbReference type="GO" id="GO:0019239">
    <property type="term" value="F:deaminase activity"/>
    <property type="evidence" value="ECO:0007669"/>
    <property type="project" value="TreeGrafter"/>
</dbReference>
<proteinExistence type="inferred from homology"/>
<sequence>MAAMPADLPVFLNPDAMPAPNGYSQVVLVPAGARLVQLAGQVGIRPDGTIAGPGFAEQAEQAFANVEAGLAAAGSGFEHVIRLGMFVTDFAAQGPTLRAVRDRYVNVAAPPVSTTLQVSRFFREGLLFELDVLAMVPG</sequence>
<dbReference type="CDD" id="cd00448">
    <property type="entry name" value="YjgF_YER057c_UK114_family"/>
    <property type="match status" value="1"/>
</dbReference>
<dbReference type="Proteomes" id="UP000196655">
    <property type="component" value="Unassembled WGS sequence"/>
</dbReference>
<comment type="similarity">
    <text evidence="1">Belongs to the RutC family.</text>
</comment>
<name>A0A211ZJH3_9PROT</name>
<evidence type="ECO:0000256" key="1">
    <source>
        <dbReference type="ARBA" id="ARBA00010552"/>
    </source>
</evidence>
<dbReference type="InterPro" id="IPR006175">
    <property type="entry name" value="YjgF/YER057c/UK114"/>
</dbReference>
<evidence type="ECO:0000313" key="3">
    <source>
        <dbReference type="Proteomes" id="UP000196655"/>
    </source>
</evidence>
<protein>
    <recommendedName>
        <fullName evidence="4">Enamine deaminase RidA</fullName>
    </recommendedName>
</protein>
<evidence type="ECO:0008006" key="4">
    <source>
        <dbReference type="Google" id="ProtNLM"/>
    </source>
</evidence>
<dbReference type="STRING" id="1122125.GCA_000423185_03527"/>
<dbReference type="GO" id="GO:0005829">
    <property type="term" value="C:cytosol"/>
    <property type="evidence" value="ECO:0007669"/>
    <property type="project" value="TreeGrafter"/>
</dbReference>
<gene>
    <name evidence="2" type="ORF">BWR60_19395</name>
</gene>
<dbReference type="SUPFAM" id="SSF55298">
    <property type="entry name" value="YjgF-like"/>
    <property type="match status" value="1"/>
</dbReference>
<keyword evidence="3" id="KW-1185">Reference proteome</keyword>
<accession>A0A211ZJH3</accession>